<gene>
    <name evidence="2" type="ORF">JQN70_03720</name>
</gene>
<dbReference type="RefSeq" id="WP_204129978.1">
    <property type="nucleotide sequence ID" value="NZ_JAFDVD010000005.1"/>
</dbReference>
<protein>
    <submittedName>
        <fullName evidence="2">Uncharacterized protein</fullName>
    </submittedName>
</protein>
<evidence type="ECO:0000313" key="2">
    <source>
        <dbReference type="EMBL" id="MBM6399486.1"/>
    </source>
</evidence>
<keyword evidence="1" id="KW-0472">Membrane</keyword>
<accession>A0ABS2CHZ1</accession>
<feature type="transmembrane region" description="Helical" evidence="1">
    <location>
        <begin position="133"/>
        <end position="152"/>
    </location>
</feature>
<feature type="transmembrane region" description="Helical" evidence="1">
    <location>
        <begin position="296"/>
        <end position="314"/>
    </location>
</feature>
<evidence type="ECO:0000256" key="1">
    <source>
        <dbReference type="SAM" id="Phobius"/>
    </source>
</evidence>
<keyword evidence="3" id="KW-1185">Reference proteome</keyword>
<feature type="transmembrane region" description="Helical" evidence="1">
    <location>
        <begin position="16"/>
        <end position="34"/>
    </location>
</feature>
<evidence type="ECO:0000313" key="3">
    <source>
        <dbReference type="Proteomes" id="UP001430172"/>
    </source>
</evidence>
<feature type="transmembrane region" description="Helical" evidence="1">
    <location>
        <begin position="363"/>
        <end position="382"/>
    </location>
</feature>
<name>A0ABS2CHZ1_9MICO</name>
<organism evidence="2 3">
    <name type="scientific">Phycicoccus sonneratiae</name>
    <dbReference type="NCBI Taxonomy" id="2807628"/>
    <lineage>
        <taxon>Bacteria</taxon>
        <taxon>Bacillati</taxon>
        <taxon>Actinomycetota</taxon>
        <taxon>Actinomycetes</taxon>
        <taxon>Micrococcales</taxon>
        <taxon>Intrasporangiaceae</taxon>
        <taxon>Phycicoccus</taxon>
    </lineage>
</organism>
<feature type="transmembrane region" description="Helical" evidence="1">
    <location>
        <begin position="202"/>
        <end position="222"/>
    </location>
</feature>
<sequence length="570" mass="58218">MVAPTGTGGRWRRPDLLLDLWVLLPAAVLAWPLLTRSGYPVARDLLFTPALPLRPEALGVGTGTPRAAPLDAVVAVLSLGVDGAVLGRVAVLAPLLLAGWGAHRLARPLGLPARALVAAFAVWNPFVVERLGLGQWALVLGYAVLWWVALALRPGHDRPLARLAPWLALGALTPTSAVLVGGTALVLGAAPRGTPGRRRAGLLGLVAAVQLPWLLPALLGGAGGTSDPAGVAAFAARAELPGPAVLSLLGLGGIWDRLSVPGTRAGGLGAVTVVLVVAGLVAVVRRPALAPRPLLGLGLAGLLLAAVTTVPWGADLVAAGTDVVPGLGLLRDGQKWLAPFVVVAVLGVGALADAGVTAARRQAPALAPTAVGACLLVPFVLLPDATVVVHRVLTPVTWPADFAAVARAVDGSDGVLASAPWRLYRRYPWAGAYGTYDPASRWFDVQVVTTDALAVGDRTVRGEDRLAARVGSVLAEPGAGTAAGLAAAGVRWVLVTRTDADASPLLAALEAAPSARRVHDGPDLVLVELADPAPVPRTAGWRVGVVAGTDLAVLALLLVVSLSRVRRRRP</sequence>
<keyword evidence="1" id="KW-1133">Transmembrane helix</keyword>
<dbReference type="Proteomes" id="UP001430172">
    <property type="component" value="Unassembled WGS sequence"/>
</dbReference>
<reference evidence="2" key="1">
    <citation type="submission" date="2021-02" db="EMBL/GenBank/DDBJ databases">
        <title>Phycicoccus sp. MQZ13P-5T, whole genome shotgun sequence.</title>
        <authorList>
            <person name="Tuo L."/>
        </authorList>
    </citation>
    <scope>NUCLEOTIDE SEQUENCE</scope>
    <source>
        <strain evidence="2">MQZ13P-5</strain>
    </source>
</reference>
<comment type="caution">
    <text evidence="2">The sequence shown here is derived from an EMBL/GenBank/DDBJ whole genome shotgun (WGS) entry which is preliminary data.</text>
</comment>
<dbReference type="EMBL" id="JAFDVD010000005">
    <property type="protein sequence ID" value="MBM6399486.1"/>
    <property type="molecule type" value="Genomic_DNA"/>
</dbReference>
<feature type="transmembrane region" description="Helical" evidence="1">
    <location>
        <begin position="164"/>
        <end position="190"/>
    </location>
</feature>
<feature type="transmembrane region" description="Helical" evidence="1">
    <location>
        <begin position="539"/>
        <end position="560"/>
    </location>
</feature>
<keyword evidence="1" id="KW-0812">Transmembrane</keyword>
<proteinExistence type="predicted"/>
<feature type="transmembrane region" description="Helical" evidence="1">
    <location>
        <begin position="267"/>
        <end position="284"/>
    </location>
</feature>
<feature type="transmembrane region" description="Helical" evidence="1">
    <location>
        <begin position="336"/>
        <end position="356"/>
    </location>
</feature>